<dbReference type="EMBL" id="SBKO01000002">
    <property type="protein sequence ID" value="RXR19326.1"/>
    <property type="molecule type" value="Genomic_DNA"/>
</dbReference>
<dbReference type="OrthoDB" id="1522859at2"/>
<evidence type="ECO:0000313" key="5">
    <source>
        <dbReference type="Proteomes" id="UP000290283"/>
    </source>
</evidence>
<evidence type="ECO:0000256" key="1">
    <source>
        <dbReference type="SAM" id="MobiDB-lite"/>
    </source>
</evidence>
<keyword evidence="5" id="KW-1185">Reference proteome</keyword>
<feature type="transmembrane region" description="Helical" evidence="2">
    <location>
        <begin position="181"/>
        <end position="199"/>
    </location>
</feature>
<keyword evidence="2" id="KW-0812">Transmembrane</keyword>
<evidence type="ECO:0000256" key="2">
    <source>
        <dbReference type="SAM" id="Phobius"/>
    </source>
</evidence>
<sequence length="605" mass="70887">MEAIFLFFLKASTLIGVYFLAYYLLLRKETFFTTNRWFLLAGLLTSVLMPLFFIKKVIWIERKEPTFNEMVQYSESGAAIPTPETFSIDWSQILIACYAIVVLFLIIKIAISLFSLFKLLNNKEVEKHDRFSLVDLNEDIAPFSFFNYIVYNSNYYTNDELRSILLHEKIHSQEKHSIDVMIAKLFCIVFWFNPFVWLYKKAMIQNLEYIADQKACIQIDDRKVYQKALLKAVTHQNCLSITNQFYQSLIKKRIVMLNKNQSHKKNSWKYTIVLPVLVAFFIAFQIKIIAQEKQNSTVDKVKVSSPTQNVTEMVWTKNSSDEELKRDIESMKKEGVNVSYSKLKRNSKGEITAIKVEFKDKNGKAGVNYVMSDEPIKPIYLRKTNDYIGFATSSKARIVSINKKDGKHEEEEYSFSFSDEDELAPIAPLADLEIPEPPVPPVYPYNNLMDAPNAPTFPRVPNAPRFPSDVHDEKSMAAFEKEMAVFEKKMKLAEKEFEAKMEIFEKEMNENDPKMKNFEKEMEKFEEAMEKYQERYQEQFQNRREIEIEKREAIRDAQREAQQEAAYARREAQQARKEAMKAREEALKDAEAARKDAIKERKNRE</sequence>
<dbReference type="RefSeq" id="WP_129435784.1">
    <property type="nucleotide sequence ID" value="NZ_SBKO01000002.1"/>
</dbReference>
<keyword evidence="2" id="KW-0472">Membrane</keyword>
<accession>A0A4Q1K662</accession>
<gene>
    <name evidence="4" type="ORF">EQG63_07745</name>
</gene>
<feature type="transmembrane region" description="Helical" evidence="2">
    <location>
        <begin position="93"/>
        <end position="117"/>
    </location>
</feature>
<evidence type="ECO:0000259" key="3">
    <source>
        <dbReference type="Pfam" id="PF05569"/>
    </source>
</evidence>
<dbReference type="Proteomes" id="UP000290283">
    <property type="component" value="Unassembled WGS sequence"/>
</dbReference>
<dbReference type="InterPro" id="IPR052173">
    <property type="entry name" value="Beta-lactam_resp_regulator"/>
</dbReference>
<dbReference type="PANTHER" id="PTHR34978">
    <property type="entry name" value="POSSIBLE SENSOR-TRANSDUCER PROTEIN BLAR"/>
    <property type="match status" value="1"/>
</dbReference>
<feature type="domain" description="Peptidase M56" evidence="3">
    <location>
        <begin position="155"/>
        <end position="257"/>
    </location>
</feature>
<proteinExistence type="predicted"/>
<dbReference type="PANTHER" id="PTHR34978:SF3">
    <property type="entry name" value="SLR0241 PROTEIN"/>
    <property type="match status" value="1"/>
</dbReference>
<protein>
    <submittedName>
        <fullName evidence="4">Peptidase M56</fullName>
    </submittedName>
</protein>
<reference evidence="5" key="1">
    <citation type="submission" date="2019-01" db="EMBL/GenBank/DDBJ databases">
        <title>Cytophagaceae bacterium strain CAR-16.</title>
        <authorList>
            <person name="Chen W.-M."/>
        </authorList>
    </citation>
    <scope>NUCLEOTIDE SEQUENCE [LARGE SCALE GENOMIC DNA]</scope>
    <source>
        <strain evidence="5">LLJ-11</strain>
    </source>
</reference>
<organism evidence="4 5">
    <name type="scientific">Flavobacterium amnicola</name>
    <dbReference type="NCBI Taxonomy" id="2506422"/>
    <lineage>
        <taxon>Bacteria</taxon>
        <taxon>Pseudomonadati</taxon>
        <taxon>Bacteroidota</taxon>
        <taxon>Flavobacteriia</taxon>
        <taxon>Flavobacteriales</taxon>
        <taxon>Flavobacteriaceae</taxon>
        <taxon>Flavobacterium</taxon>
    </lineage>
</organism>
<feature type="region of interest" description="Disordered" evidence="1">
    <location>
        <begin position="556"/>
        <end position="605"/>
    </location>
</feature>
<comment type="caution">
    <text evidence="4">The sequence shown here is derived from an EMBL/GenBank/DDBJ whole genome shotgun (WGS) entry which is preliminary data.</text>
</comment>
<dbReference type="Pfam" id="PF05569">
    <property type="entry name" value="Peptidase_M56"/>
    <property type="match status" value="1"/>
</dbReference>
<evidence type="ECO:0000313" key="4">
    <source>
        <dbReference type="EMBL" id="RXR19326.1"/>
    </source>
</evidence>
<dbReference type="AlphaFoldDB" id="A0A4Q1K662"/>
<feature type="transmembrane region" description="Helical" evidence="2">
    <location>
        <begin position="7"/>
        <end position="25"/>
    </location>
</feature>
<keyword evidence="2" id="KW-1133">Transmembrane helix</keyword>
<name>A0A4Q1K662_9FLAO</name>
<feature type="transmembrane region" description="Helical" evidence="2">
    <location>
        <begin position="37"/>
        <end position="54"/>
    </location>
</feature>
<dbReference type="InterPro" id="IPR008756">
    <property type="entry name" value="Peptidase_M56"/>
</dbReference>
<dbReference type="CDD" id="cd07341">
    <property type="entry name" value="M56_BlaR1_MecR1_like"/>
    <property type="match status" value="1"/>
</dbReference>